<feature type="signal peptide" evidence="1">
    <location>
        <begin position="1"/>
        <end position="19"/>
    </location>
</feature>
<evidence type="ECO:0000313" key="2">
    <source>
        <dbReference type="EMBL" id="QKG80117.1"/>
    </source>
</evidence>
<name>A0A7D3XGL1_9BACT</name>
<evidence type="ECO:0000313" key="3">
    <source>
        <dbReference type="Proteomes" id="UP000500961"/>
    </source>
</evidence>
<proteinExistence type="predicted"/>
<dbReference type="Proteomes" id="UP000500961">
    <property type="component" value="Chromosome"/>
</dbReference>
<dbReference type="KEGG" id="ttz:FHG85_07535"/>
<evidence type="ECO:0000256" key="1">
    <source>
        <dbReference type="SAM" id="SignalP"/>
    </source>
</evidence>
<feature type="chain" id="PRO_5029802701" evidence="1">
    <location>
        <begin position="20"/>
        <end position="346"/>
    </location>
</feature>
<dbReference type="SUPFAM" id="SSF56935">
    <property type="entry name" value="Porins"/>
    <property type="match status" value="1"/>
</dbReference>
<dbReference type="EMBL" id="CP041345">
    <property type="protein sequence ID" value="QKG80117.1"/>
    <property type="molecule type" value="Genomic_DNA"/>
</dbReference>
<keyword evidence="1" id="KW-0732">Signal</keyword>
<gene>
    <name evidence="2" type="ORF">FHG85_07535</name>
</gene>
<dbReference type="AlphaFoldDB" id="A0A7D3XGL1"/>
<dbReference type="RefSeq" id="WP_173074549.1">
    <property type="nucleotide sequence ID" value="NZ_CP041345.1"/>
</dbReference>
<organism evidence="2 3">
    <name type="scientific">Tenuifilum thalassicum</name>
    <dbReference type="NCBI Taxonomy" id="2590900"/>
    <lineage>
        <taxon>Bacteria</taxon>
        <taxon>Pseudomonadati</taxon>
        <taxon>Bacteroidota</taxon>
        <taxon>Bacteroidia</taxon>
        <taxon>Bacteroidales</taxon>
        <taxon>Tenuifilaceae</taxon>
        <taxon>Tenuifilum</taxon>
    </lineage>
</organism>
<accession>A0A7D3XGL1</accession>
<keyword evidence="3" id="KW-1185">Reference proteome</keyword>
<sequence>MRTGLLILLSSLLTINSFSQDSLSKKNPTDVLKHKIWANIFASYYTTLSGSNTPSSAFEMPTALLGYSASLNDRFKATLIYDVTRTTNAIRVTDSLGAELNVSYNEGSRYTAFLKMAEIKYSPASFIDFHIGQLLNTQYLTTQDKFWGYRYIYFTFQEVHRYGNPADFGAQVDLKYNSKLLAQLSVTNGDGPFKHQDSDANFLYSLNLEYYPVKGAIVKFYSDFSPAPKSLIGGHDKSVTSLFAGYKSERYRFAVEYNAVKNYGFTKNSDFWGISSFLSYSVTPMADIIGRYDYINRSLPLNIERSHFILLGLHYKLLSNLSGSVNYRYLTEPQKGMLYFSFGAKF</sequence>
<reference evidence="2 3" key="1">
    <citation type="submission" date="2019-07" db="EMBL/GenBank/DDBJ databases">
        <title>Thalassofilum flectens gen. nov., sp. nov., a novel moderate thermophilic anaerobe from a shallow sea hot spring in Kunashir Island (Russia), representing a new family in the order Bacteroidales, and proposal of Thalassofilacea fam. nov.</title>
        <authorList>
            <person name="Kochetkova T.V."/>
            <person name="Podosokorskaya O.A."/>
            <person name="Novikov A."/>
            <person name="Elcheninov A.G."/>
            <person name="Toshchakov S.V."/>
            <person name="Kublanov I.V."/>
        </authorList>
    </citation>
    <scope>NUCLEOTIDE SEQUENCE [LARGE SCALE GENOMIC DNA]</scope>
    <source>
        <strain evidence="2 3">38-H</strain>
    </source>
</reference>
<protein>
    <submittedName>
        <fullName evidence="2">Uncharacterized protein</fullName>
    </submittedName>
</protein>